<dbReference type="CDD" id="cd09892">
    <property type="entry name" value="NGN_SP_RfaH"/>
    <property type="match status" value="1"/>
</dbReference>
<keyword evidence="1" id="KW-0889">Transcription antitermination</keyword>
<dbReference type="InterPro" id="IPR008991">
    <property type="entry name" value="Translation_prot_SH3-like_sf"/>
</dbReference>
<organism evidence="5 6">
    <name type="scientific">SAR86 cluster bacterium</name>
    <dbReference type="NCBI Taxonomy" id="2030880"/>
    <lineage>
        <taxon>Bacteria</taxon>
        <taxon>Pseudomonadati</taxon>
        <taxon>Pseudomonadota</taxon>
        <taxon>Gammaproteobacteria</taxon>
        <taxon>SAR86 cluster</taxon>
    </lineage>
</organism>
<dbReference type="InterPro" id="IPR043425">
    <property type="entry name" value="NusG-like"/>
</dbReference>
<dbReference type="SMART" id="SM00738">
    <property type="entry name" value="NGN"/>
    <property type="match status" value="1"/>
</dbReference>
<accession>A0A2A5AGA8</accession>
<name>A0A2A5AGA8_9GAMM</name>
<keyword evidence="2" id="KW-0805">Transcription regulation</keyword>
<dbReference type="InterPro" id="IPR036735">
    <property type="entry name" value="NGN_dom_sf"/>
</dbReference>
<dbReference type="InterPro" id="IPR006645">
    <property type="entry name" value="NGN-like_dom"/>
</dbReference>
<dbReference type="SUPFAM" id="SSF50104">
    <property type="entry name" value="Translation proteins SH3-like domain"/>
    <property type="match status" value="1"/>
</dbReference>
<sequence length="189" mass="21733">MVFSQANPQYITESTQAHVSPNRQWYVLYAKARQESLAQENLERQGFKVYLPKIAITRRRKGVLSSIIEPFFPRYLFVEFDRSCDNWAPIRSTRGVCGLVRFEGVPKAVPSALIDSLRSNEDSQKLQSVRNHSWDKGERVEIEQGPFTGYHCIFQAEKGKSRVSVLLNLIGNQTQTILNKQDLRIPQYA</sequence>
<dbReference type="NCBIfam" id="TIGR01955">
    <property type="entry name" value="RfaH"/>
    <property type="match status" value="1"/>
</dbReference>
<evidence type="ECO:0000259" key="4">
    <source>
        <dbReference type="SMART" id="SM00738"/>
    </source>
</evidence>
<dbReference type="SUPFAM" id="SSF82679">
    <property type="entry name" value="N-utilization substance G protein NusG, N-terminal domain"/>
    <property type="match status" value="1"/>
</dbReference>
<dbReference type="PANTHER" id="PTHR30265:SF7">
    <property type="entry name" value="TRANSCRIPTION ANTITERMINATION PROTEIN RFAH"/>
    <property type="match status" value="1"/>
</dbReference>
<evidence type="ECO:0000256" key="3">
    <source>
        <dbReference type="ARBA" id="ARBA00023163"/>
    </source>
</evidence>
<dbReference type="Pfam" id="PF02357">
    <property type="entry name" value="NusG"/>
    <property type="match status" value="1"/>
</dbReference>
<dbReference type="Proteomes" id="UP000218327">
    <property type="component" value="Unassembled WGS sequence"/>
</dbReference>
<feature type="domain" description="NusG-like N-terminal" evidence="4">
    <location>
        <begin position="22"/>
        <end position="121"/>
    </location>
</feature>
<proteinExistence type="predicted"/>
<evidence type="ECO:0000256" key="1">
    <source>
        <dbReference type="ARBA" id="ARBA00022814"/>
    </source>
</evidence>
<dbReference type="AlphaFoldDB" id="A0A2A5AGA8"/>
<dbReference type="GO" id="GO:0005829">
    <property type="term" value="C:cytosol"/>
    <property type="evidence" value="ECO:0007669"/>
    <property type="project" value="TreeGrafter"/>
</dbReference>
<dbReference type="GO" id="GO:0006354">
    <property type="term" value="P:DNA-templated transcription elongation"/>
    <property type="evidence" value="ECO:0007669"/>
    <property type="project" value="InterPro"/>
</dbReference>
<reference evidence="6" key="1">
    <citation type="submission" date="2017-08" db="EMBL/GenBank/DDBJ databases">
        <title>A dynamic microbial community with high functional redundancy inhabits the cold, oxic subseafloor aquifer.</title>
        <authorList>
            <person name="Tully B.J."/>
            <person name="Wheat C.G."/>
            <person name="Glazer B.T."/>
            <person name="Huber J.A."/>
        </authorList>
    </citation>
    <scope>NUCLEOTIDE SEQUENCE [LARGE SCALE GENOMIC DNA]</scope>
</reference>
<dbReference type="GO" id="GO:0031564">
    <property type="term" value="P:transcription antitermination"/>
    <property type="evidence" value="ECO:0007669"/>
    <property type="project" value="UniProtKB-KW"/>
</dbReference>
<protein>
    <submittedName>
        <fullName evidence="5">Transcription/translation regulatory transformer protein RfaH</fullName>
    </submittedName>
</protein>
<comment type="caution">
    <text evidence="5">The sequence shown here is derived from an EMBL/GenBank/DDBJ whole genome shotgun (WGS) entry which is preliminary data.</text>
</comment>
<gene>
    <name evidence="5" type="primary">rfaH</name>
    <name evidence="5" type="ORF">COA96_17250</name>
</gene>
<dbReference type="InterPro" id="IPR010215">
    <property type="entry name" value="Transcription_antiterm_RfaH"/>
</dbReference>
<keyword evidence="3" id="KW-0804">Transcription</keyword>
<evidence type="ECO:0000313" key="6">
    <source>
        <dbReference type="Proteomes" id="UP000218327"/>
    </source>
</evidence>
<evidence type="ECO:0000256" key="2">
    <source>
        <dbReference type="ARBA" id="ARBA00023015"/>
    </source>
</evidence>
<dbReference type="NCBIfam" id="NF006534">
    <property type="entry name" value="PRK09014.1"/>
    <property type="match status" value="1"/>
</dbReference>
<dbReference type="PANTHER" id="PTHR30265">
    <property type="entry name" value="RHO-INTERACTING TRANSCRIPTION TERMINATION FACTOR NUSG"/>
    <property type="match status" value="1"/>
</dbReference>
<evidence type="ECO:0000313" key="5">
    <source>
        <dbReference type="EMBL" id="PCJ18121.1"/>
    </source>
</evidence>
<dbReference type="Gene3D" id="3.30.70.940">
    <property type="entry name" value="NusG, N-terminal domain"/>
    <property type="match status" value="1"/>
</dbReference>
<dbReference type="EMBL" id="NVVJ01000102">
    <property type="protein sequence ID" value="PCJ18121.1"/>
    <property type="molecule type" value="Genomic_DNA"/>
</dbReference>